<dbReference type="InterPro" id="IPR037674">
    <property type="entry name" value="PIG-G_N"/>
</dbReference>
<dbReference type="Proteomes" id="UP001054837">
    <property type="component" value="Unassembled WGS sequence"/>
</dbReference>
<evidence type="ECO:0000313" key="10">
    <source>
        <dbReference type="EMBL" id="GIY37843.1"/>
    </source>
</evidence>
<keyword evidence="9" id="KW-0472">Membrane</keyword>
<name>A0AAV4SU17_9ARAC</name>
<evidence type="ECO:0000256" key="6">
    <source>
        <dbReference type="ARBA" id="ARBA00022692"/>
    </source>
</evidence>
<evidence type="ECO:0000313" key="11">
    <source>
        <dbReference type="Proteomes" id="UP001054837"/>
    </source>
</evidence>
<evidence type="ECO:0000256" key="8">
    <source>
        <dbReference type="ARBA" id="ARBA00022989"/>
    </source>
</evidence>
<dbReference type="GO" id="GO:0051267">
    <property type="term" value="F:CP2 mannose-ethanolamine phosphotransferase activity"/>
    <property type="evidence" value="ECO:0007669"/>
    <property type="project" value="TreeGrafter"/>
</dbReference>
<evidence type="ECO:0000256" key="3">
    <source>
        <dbReference type="ARBA" id="ARBA00005315"/>
    </source>
</evidence>
<proteinExistence type="inferred from homology"/>
<dbReference type="GO" id="GO:0005789">
    <property type="term" value="C:endoplasmic reticulum membrane"/>
    <property type="evidence" value="ECO:0007669"/>
    <property type="project" value="UniProtKB-SubCell"/>
</dbReference>
<dbReference type="PANTHER" id="PTHR23072:SF0">
    <property type="entry name" value="GPI ETHANOLAMINE PHOSPHATE TRANSFERASE 2"/>
    <property type="match status" value="1"/>
</dbReference>
<evidence type="ECO:0000256" key="1">
    <source>
        <dbReference type="ARBA" id="ARBA00004477"/>
    </source>
</evidence>
<dbReference type="InterPro" id="IPR002591">
    <property type="entry name" value="Phosphodiest/P_Trfase"/>
</dbReference>
<dbReference type="EMBL" id="BPLQ01008512">
    <property type="protein sequence ID" value="GIY37843.1"/>
    <property type="molecule type" value="Genomic_DNA"/>
</dbReference>
<accession>A0AAV4SU17</accession>
<dbReference type="SUPFAM" id="SSF53649">
    <property type="entry name" value="Alkaline phosphatase-like"/>
    <property type="match status" value="1"/>
</dbReference>
<dbReference type="InterPro" id="IPR017850">
    <property type="entry name" value="Alkaline_phosphatase_core_sf"/>
</dbReference>
<comment type="subcellular location">
    <subcellularLocation>
        <location evidence="1">Endoplasmic reticulum membrane</location>
        <topology evidence="1">Multi-pass membrane protein</topology>
    </subcellularLocation>
</comment>
<organism evidence="10 11">
    <name type="scientific">Caerostris darwini</name>
    <dbReference type="NCBI Taxonomy" id="1538125"/>
    <lineage>
        <taxon>Eukaryota</taxon>
        <taxon>Metazoa</taxon>
        <taxon>Ecdysozoa</taxon>
        <taxon>Arthropoda</taxon>
        <taxon>Chelicerata</taxon>
        <taxon>Arachnida</taxon>
        <taxon>Araneae</taxon>
        <taxon>Araneomorphae</taxon>
        <taxon>Entelegynae</taxon>
        <taxon>Araneoidea</taxon>
        <taxon>Araneidae</taxon>
        <taxon>Caerostris</taxon>
    </lineage>
</organism>
<reference evidence="10 11" key="1">
    <citation type="submission" date="2021-06" db="EMBL/GenBank/DDBJ databases">
        <title>Caerostris darwini draft genome.</title>
        <authorList>
            <person name="Kono N."/>
            <person name="Arakawa K."/>
        </authorList>
    </citation>
    <scope>NUCLEOTIDE SEQUENCE [LARGE SCALE GENOMIC DNA]</scope>
</reference>
<keyword evidence="11" id="KW-1185">Reference proteome</keyword>
<evidence type="ECO:0000256" key="4">
    <source>
        <dbReference type="ARBA" id="ARBA00022502"/>
    </source>
</evidence>
<gene>
    <name evidence="10" type="primary">PIGG</name>
    <name evidence="10" type="ORF">CDAR_234861</name>
</gene>
<dbReference type="InterPro" id="IPR039527">
    <property type="entry name" value="PIGG/GPI7"/>
</dbReference>
<keyword evidence="8" id="KW-1133">Transmembrane helix</keyword>
<dbReference type="CDD" id="cd16024">
    <property type="entry name" value="GPI_EPT_2"/>
    <property type="match status" value="1"/>
</dbReference>
<comment type="caution">
    <text evidence="10">The sequence shown here is derived from an EMBL/GenBank/DDBJ whole genome shotgun (WGS) entry which is preliminary data.</text>
</comment>
<dbReference type="Gene3D" id="3.40.720.10">
    <property type="entry name" value="Alkaline Phosphatase, subunit A"/>
    <property type="match status" value="2"/>
</dbReference>
<dbReference type="AlphaFoldDB" id="A0AAV4SU17"/>
<dbReference type="GO" id="GO:0006506">
    <property type="term" value="P:GPI anchor biosynthetic process"/>
    <property type="evidence" value="ECO:0007669"/>
    <property type="project" value="UniProtKB-KW"/>
</dbReference>
<comment type="pathway">
    <text evidence="2">Glycolipid biosynthesis; glycosylphosphatidylinositol-anchor biosynthesis.</text>
</comment>
<evidence type="ECO:0000256" key="9">
    <source>
        <dbReference type="ARBA" id="ARBA00023136"/>
    </source>
</evidence>
<evidence type="ECO:0000256" key="7">
    <source>
        <dbReference type="ARBA" id="ARBA00022824"/>
    </source>
</evidence>
<keyword evidence="5 10" id="KW-0808">Transferase</keyword>
<evidence type="ECO:0000256" key="2">
    <source>
        <dbReference type="ARBA" id="ARBA00004687"/>
    </source>
</evidence>
<comment type="similarity">
    <text evidence="3">Belongs to the PIGG/PIGN/PIGO family. PIGG subfamily.</text>
</comment>
<protein>
    <submittedName>
        <fullName evidence="10">GPI ethanolamine phosphate transferase 2</fullName>
    </submittedName>
</protein>
<keyword evidence="6" id="KW-0812">Transmembrane</keyword>
<keyword evidence="4" id="KW-0337">GPI-anchor biosynthesis</keyword>
<dbReference type="PANTHER" id="PTHR23072">
    <property type="entry name" value="PHOSPHATIDYLINOSITOL GLYCAN-RELATED"/>
    <property type="match status" value="1"/>
</dbReference>
<evidence type="ECO:0000256" key="5">
    <source>
        <dbReference type="ARBA" id="ARBA00022679"/>
    </source>
</evidence>
<keyword evidence="7" id="KW-0256">Endoplasmic reticulum</keyword>
<sequence>MNVTKTSGVCEKFISKPRFRNYEKVVVVVIDALRADFIPSVTRKSEFNITLPFIDSMMKNKTILSFINKVHSPTVTMPRIKTLTTGDISNFMDALTNLHASELKEDSILHQAKLHNLKSVFYGDDTWLKLFPDLFIRSEGTHSFFVSDYQEVDTNVSRHLESELSKTDWDIMILHYLGVDHIGHAYGPYSDLLPPKLREMDNVVEFIYNKLRSKSEIQSLIIVCGDHGMTAGGSHGGITKSELLTPLLFINTNPSEATLKNPFKKIKTIDQVDFAPTLSSLLALPIPTNSFGNVIPQALKFCGFTHDQILHAFFRNVFQLFEVYKSVFPKKSKFFIRHIKKVVLNHSAIHQVKKVKGSPIYNYSYLPKFYMGLLSHMKRDLLASVAEYNLSNIMIGPKPMNIDSATPVNFLSLPSTSASKSSPSHITQKIKPIPNIVNKKRFKELTCIPSISEFFSMLAENYE</sequence>
<dbReference type="Pfam" id="PF01663">
    <property type="entry name" value="Phosphodiest"/>
    <property type="match status" value="1"/>
</dbReference>